<keyword evidence="2" id="KW-1185">Reference proteome</keyword>
<dbReference type="EMBL" id="JALLPJ020000523">
    <property type="protein sequence ID" value="KAL3789371.1"/>
    <property type="molecule type" value="Genomic_DNA"/>
</dbReference>
<protein>
    <submittedName>
        <fullName evidence="1">Uncharacterized protein</fullName>
    </submittedName>
</protein>
<accession>A0ABD3PP04</accession>
<reference evidence="1 2" key="1">
    <citation type="submission" date="2024-10" db="EMBL/GenBank/DDBJ databases">
        <title>Updated reference genomes for cyclostephanoid diatoms.</title>
        <authorList>
            <person name="Roberts W.R."/>
            <person name="Alverson A.J."/>
        </authorList>
    </citation>
    <scope>NUCLEOTIDE SEQUENCE [LARGE SCALE GENOMIC DNA]</scope>
    <source>
        <strain evidence="1 2">AJA010-31</strain>
    </source>
</reference>
<comment type="caution">
    <text evidence="1">The sequence shown here is derived from an EMBL/GenBank/DDBJ whole genome shotgun (WGS) entry which is preliminary data.</text>
</comment>
<sequence length="109" mass="12507">MRCINPYKADIEARRIRQVIDTYSLDMTSSIFSLLERRVLSTEELLGIEHKVDGFKRHSERRRHSSHLLDHQDELKDKKEDYATRLAAVAANSSSKSVELARLRAALAA</sequence>
<evidence type="ECO:0000313" key="1">
    <source>
        <dbReference type="EMBL" id="KAL3789371.1"/>
    </source>
</evidence>
<evidence type="ECO:0000313" key="2">
    <source>
        <dbReference type="Proteomes" id="UP001530400"/>
    </source>
</evidence>
<name>A0ABD3PP04_9STRA</name>
<dbReference type="Proteomes" id="UP001530400">
    <property type="component" value="Unassembled WGS sequence"/>
</dbReference>
<proteinExistence type="predicted"/>
<organism evidence="1 2">
    <name type="scientific">Cyclotella atomus</name>
    <dbReference type="NCBI Taxonomy" id="382360"/>
    <lineage>
        <taxon>Eukaryota</taxon>
        <taxon>Sar</taxon>
        <taxon>Stramenopiles</taxon>
        <taxon>Ochrophyta</taxon>
        <taxon>Bacillariophyta</taxon>
        <taxon>Coscinodiscophyceae</taxon>
        <taxon>Thalassiosirophycidae</taxon>
        <taxon>Stephanodiscales</taxon>
        <taxon>Stephanodiscaceae</taxon>
        <taxon>Cyclotella</taxon>
    </lineage>
</organism>
<dbReference type="AlphaFoldDB" id="A0ABD3PP04"/>
<gene>
    <name evidence="1" type="ORF">ACHAWO_011535</name>
</gene>